<evidence type="ECO:0000256" key="1">
    <source>
        <dbReference type="SAM" id="MobiDB-lite"/>
    </source>
</evidence>
<evidence type="ECO:0000313" key="2">
    <source>
        <dbReference type="EMBL" id="KAK8080143.1"/>
    </source>
</evidence>
<comment type="caution">
    <text evidence="2">The sequence shown here is derived from an EMBL/GenBank/DDBJ whole genome shotgun (WGS) entry which is preliminary data.</text>
</comment>
<accession>A0ABR1W9H7</accession>
<sequence length="121" mass="13192">MTLRETTLKVPEKADKEPNKHQEYAGQNGEADILQSREILLAVADPATGRFEVDVEVLVHEGTVAMGQLEEVRHSETQLEVFPADQLLNLVLENAIMEVARGGVVLISAAPCGKFVKAATR</sequence>
<proteinExistence type="predicted"/>
<reference evidence="2 3" key="1">
    <citation type="submission" date="2023-01" db="EMBL/GenBank/DDBJ databases">
        <title>Analysis of 21 Apiospora genomes using comparative genomics revels a genus with tremendous synthesis potential of carbohydrate active enzymes and secondary metabolites.</title>
        <authorList>
            <person name="Sorensen T."/>
        </authorList>
    </citation>
    <scope>NUCLEOTIDE SEQUENCE [LARGE SCALE GENOMIC DNA]</scope>
    <source>
        <strain evidence="2 3">CBS 114990</strain>
    </source>
</reference>
<dbReference type="RefSeq" id="XP_066667618.1">
    <property type="nucleotide sequence ID" value="XM_066812276.1"/>
</dbReference>
<feature type="region of interest" description="Disordered" evidence="1">
    <location>
        <begin position="1"/>
        <end position="27"/>
    </location>
</feature>
<gene>
    <name evidence="2" type="ORF">PG997_007961</name>
</gene>
<dbReference type="Proteomes" id="UP001433268">
    <property type="component" value="Unassembled WGS sequence"/>
</dbReference>
<protein>
    <submittedName>
        <fullName evidence="2">Uncharacterized protein</fullName>
    </submittedName>
</protein>
<keyword evidence="3" id="KW-1185">Reference proteome</keyword>
<dbReference type="GeneID" id="92045336"/>
<name>A0ABR1W9H7_9PEZI</name>
<feature type="compositionally biased region" description="Basic and acidic residues" evidence="1">
    <location>
        <begin position="1"/>
        <end position="23"/>
    </location>
</feature>
<evidence type="ECO:0000313" key="3">
    <source>
        <dbReference type="Proteomes" id="UP001433268"/>
    </source>
</evidence>
<dbReference type="EMBL" id="JAQQWN010000006">
    <property type="protein sequence ID" value="KAK8080143.1"/>
    <property type="molecule type" value="Genomic_DNA"/>
</dbReference>
<organism evidence="2 3">
    <name type="scientific">Apiospora hydei</name>
    <dbReference type="NCBI Taxonomy" id="1337664"/>
    <lineage>
        <taxon>Eukaryota</taxon>
        <taxon>Fungi</taxon>
        <taxon>Dikarya</taxon>
        <taxon>Ascomycota</taxon>
        <taxon>Pezizomycotina</taxon>
        <taxon>Sordariomycetes</taxon>
        <taxon>Xylariomycetidae</taxon>
        <taxon>Amphisphaeriales</taxon>
        <taxon>Apiosporaceae</taxon>
        <taxon>Apiospora</taxon>
    </lineage>
</organism>